<evidence type="ECO:0000313" key="3">
    <source>
        <dbReference type="Proteomes" id="UP000502699"/>
    </source>
</evidence>
<reference evidence="3" key="1">
    <citation type="submission" date="2020-01" db="EMBL/GenBank/DDBJ databases">
        <title>Caldichromatium gen. nov., sp. nov., a thermophilic purple sulfur bacterium member of the family Chromatiaceae isolated from Nakabusa hot spring, Japan.</title>
        <authorList>
            <person name="Saini M.K."/>
            <person name="Hanada S."/>
            <person name="Tank M."/>
        </authorList>
    </citation>
    <scope>NUCLEOTIDE SEQUENCE [LARGE SCALE GENOMIC DNA]</scope>
    <source>
        <strain evidence="3">No.7</strain>
    </source>
</reference>
<dbReference type="EMBL" id="CP048029">
    <property type="protein sequence ID" value="QIK37855.1"/>
    <property type="molecule type" value="Genomic_DNA"/>
</dbReference>
<feature type="transmembrane region" description="Helical" evidence="1">
    <location>
        <begin position="6"/>
        <end position="26"/>
    </location>
</feature>
<name>A0A6G7VD92_9GAMM</name>
<keyword evidence="3" id="KW-1185">Reference proteome</keyword>
<keyword evidence="1" id="KW-0812">Transmembrane</keyword>
<dbReference type="Proteomes" id="UP000502699">
    <property type="component" value="Chromosome"/>
</dbReference>
<sequence length="151" mass="17335">MDRLTLSAIIASAAFLVFLIVTLSWHNDELRPRIWRLNEILEQDPMLASYPYRFRALVFLNGTVTLSSPHALERPLRPFLDRIEPALTGKPDNAPEVQDAERRFRSVEAHAVEMMMNEPDVQTVNWALDRAWYHQNGIELPPPPPLSPVAR</sequence>
<dbReference type="KEGG" id="cjap:GWK36_07500"/>
<keyword evidence="1" id="KW-1133">Transmembrane helix</keyword>
<dbReference type="RefSeq" id="WP_166270618.1">
    <property type="nucleotide sequence ID" value="NZ_CP048029.1"/>
</dbReference>
<evidence type="ECO:0000256" key="1">
    <source>
        <dbReference type="SAM" id="Phobius"/>
    </source>
</evidence>
<organism evidence="2 3">
    <name type="scientific">Caldichromatium japonicum</name>
    <dbReference type="NCBI Taxonomy" id="2699430"/>
    <lineage>
        <taxon>Bacteria</taxon>
        <taxon>Pseudomonadati</taxon>
        <taxon>Pseudomonadota</taxon>
        <taxon>Gammaproteobacteria</taxon>
        <taxon>Chromatiales</taxon>
        <taxon>Chromatiaceae</taxon>
        <taxon>Caldichromatium</taxon>
    </lineage>
</organism>
<accession>A0A6G7VD92</accession>
<evidence type="ECO:0008006" key="4">
    <source>
        <dbReference type="Google" id="ProtNLM"/>
    </source>
</evidence>
<protein>
    <recommendedName>
        <fullName evidence="4">Glutamate-ammonia-ligase adenylyltransferase</fullName>
    </recommendedName>
</protein>
<keyword evidence="1" id="KW-0472">Membrane</keyword>
<gene>
    <name evidence="2" type="ORF">GWK36_07500</name>
</gene>
<evidence type="ECO:0000313" key="2">
    <source>
        <dbReference type="EMBL" id="QIK37855.1"/>
    </source>
</evidence>
<proteinExistence type="predicted"/>
<dbReference type="AlphaFoldDB" id="A0A6G7VD92"/>